<feature type="domain" description="CCHC-type" evidence="3">
    <location>
        <begin position="174"/>
        <end position="189"/>
    </location>
</feature>
<evidence type="ECO:0000256" key="2">
    <source>
        <dbReference type="SAM" id="MobiDB-lite"/>
    </source>
</evidence>
<dbReference type="InterPro" id="IPR036875">
    <property type="entry name" value="Znf_CCHC_sf"/>
</dbReference>
<sequence length="323" mass="37281">IESICERTRRRDSDDDVVCDRDYNVGTYDNGRSSTCASVLPEVPSLYDPLQAPWAYYYAQMIQGQGLPERELGSHRSSARKSKKNPRRQLTKEDYFSRQLSPPRSITSPPGSTRRRTNQEKIPWDDFRSERKRRVEEDRATTRSQFPIKRRGTLVGDLQPVPINPLVDPPPFSCFNCWQEGHRMRQCPRPVTRSYCRNCGKNGEDEGRALAAVELRERRSRDSSRAHHSRQRCQEDPRGRSRSNISVESQRNRGEETLSCNRGRRRETASSRVEESHEADQLRRHELQLREQLFAQPLPGLNIASSLQEQIAPPFLGQPAPSK</sequence>
<feature type="compositionally biased region" description="Basic residues" evidence="2">
    <location>
        <begin position="77"/>
        <end position="89"/>
    </location>
</feature>
<dbReference type="PROSITE" id="PS50158">
    <property type="entry name" value="ZF_CCHC"/>
    <property type="match status" value="1"/>
</dbReference>
<feature type="region of interest" description="Disordered" evidence="2">
    <location>
        <begin position="216"/>
        <end position="280"/>
    </location>
</feature>
<feature type="compositionally biased region" description="Basic and acidic residues" evidence="2">
    <location>
        <begin position="266"/>
        <end position="280"/>
    </location>
</feature>
<evidence type="ECO:0000256" key="1">
    <source>
        <dbReference type="PROSITE-ProRule" id="PRU00047"/>
    </source>
</evidence>
<name>A0A232EH02_9HYME</name>
<keyword evidence="1" id="KW-0479">Metal-binding</keyword>
<feature type="region of interest" description="Disordered" evidence="2">
    <location>
        <begin position="69"/>
        <end position="144"/>
    </location>
</feature>
<proteinExistence type="predicted"/>
<organism evidence="4 5">
    <name type="scientific">Trichomalopsis sarcophagae</name>
    <dbReference type="NCBI Taxonomy" id="543379"/>
    <lineage>
        <taxon>Eukaryota</taxon>
        <taxon>Metazoa</taxon>
        <taxon>Ecdysozoa</taxon>
        <taxon>Arthropoda</taxon>
        <taxon>Hexapoda</taxon>
        <taxon>Insecta</taxon>
        <taxon>Pterygota</taxon>
        <taxon>Neoptera</taxon>
        <taxon>Endopterygota</taxon>
        <taxon>Hymenoptera</taxon>
        <taxon>Apocrita</taxon>
        <taxon>Proctotrupomorpha</taxon>
        <taxon>Chalcidoidea</taxon>
        <taxon>Pteromalidae</taxon>
        <taxon>Pteromalinae</taxon>
        <taxon>Trichomalopsis</taxon>
    </lineage>
</organism>
<feature type="compositionally biased region" description="Basic and acidic residues" evidence="2">
    <location>
        <begin position="216"/>
        <end position="225"/>
    </location>
</feature>
<dbReference type="Proteomes" id="UP000215335">
    <property type="component" value="Unassembled WGS sequence"/>
</dbReference>
<feature type="compositionally biased region" description="Basic and acidic residues" evidence="2">
    <location>
        <begin position="117"/>
        <end position="141"/>
    </location>
</feature>
<dbReference type="EMBL" id="NNAY01004643">
    <property type="protein sequence ID" value="OXU17618.1"/>
    <property type="molecule type" value="Genomic_DNA"/>
</dbReference>
<evidence type="ECO:0000313" key="5">
    <source>
        <dbReference type="Proteomes" id="UP000215335"/>
    </source>
</evidence>
<reference evidence="4 5" key="1">
    <citation type="journal article" date="2017" name="Curr. Biol.">
        <title>The Evolution of Venom by Co-option of Single-Copy Genes.</title>
        <authorList>
            <person name="Martinson E.O."/>
            <person name="Mrinalini"/>
            <person name="Kelkar Y.D."/>
            <person name="Chang C.H."/>
            <person name="Werren J.H."/>
        </authorList>
    </citation>
    <scope>NUCLEOTIDE SEQUENCE [LARGE SCALE GENOMIC DNA]</scope>
    <source>
        <strain evidence="4 5">Alberta</strain>
        <tissue evidence="4">Whole body</tissue>
    </source>
</reference>
<dbReference type="SMART" id="SM00343">
    <property type="entry name" value="ZnF_C2HC"/>
    <property type="match status" value="1"/>
</dbReference>
<dbReference type="GO" id="GO:0003676">
    <property type="term" value="F:nucleic acid binding"/>
    <property type="evidence" value="ECO:0007669"/>
    <property type="project" value="InterPro"/>
</dbReference>
<dbReference type="SUPFAM" id="SSF57756">
    <property type="entry name" value="Retrovirus zinc finger-like domains"/>
    <property type="match status" value="1"/>
</dbReference>
<dbReference type="InterPro" id="IPR001878">
    <property type="entry name" value="Znf_CCHC"/>
</dbReference>
<keyword evidence="5" id="KW-1185">Reference proteome</keyword>
<keyword evidence="1" id="KW-0863">Zinc-finger</keyword>
<dbReference type="AlphaFoldDB" id="A0A232EH02"/>
<evidence type="ECO:0000259" key="3">
    <source>
        <dbReference type="PROSITE" id="PS50158"/>
    </source>
</evidence>
<dbReference type="GO" id="GO:0008270">
    <property type="term" value="F:zinc ion binding"/>
    <property type="evidence" value="ECO:0007669"/>
    <property type="project" value="UniProtKB-KW"/>
</dbReference>
<feature type="non-terminal residue" evidence="4">
    <location>
        <position position="1"/>
    </location>
</feature>
<keyword evidence="1" id="KW-0862">Zinc</keyword>
<evidence type="ECO:0000313" key="4">
    <source>
        <dbReference type="EMBL" id="OXU17618.1"/>
    </source>
</evidence>
<comment type="caution">
    <text evidence="4">The sequence shown here is derived from an EMBL/GenBank/DDBJ whole genome shotgun (WGS) entry which is preliminary data.</text>
</comment>
<dbReference type="Gene3D" id="4.10.60.10">
    <property type="entry name" value="Zinc finger, CCHC-type"/>
    <property type="match status" value="1"/>
</dbReference>
<feature type="compositionally biased region" description="Polar residues" evidence="2">
    <location>
        <begin position="98"/>
        <end position="111"/>
    </location>
</feature>
<protein>
    <recommendedName>
        <fullName evidence="3">CCHC-type domain-containing protein</fullName>
    </recommendedName>
</protein>
<accession>A0A232EH02</accession>
<gene>
    <name evidence="4" type="ORF">TSAR_015405</name>
</gene>